<feature type="region of interest" description="Disordered" evidence="1">
    <location>
        <begin position="1"/>
        <end position="27"/>
    </location>
</feature>
<dbReference type="RefSeq" id="WP_066172315.1">
    <property type="nucleotide sequence ID" value="NZ_CP136137.1"/>
</dbReference>
<keyword evidence="2" id="KW-0472">Membrane</keyword>
<keyword evidence="2" id="KW-0812">Transmembrane</keyword>
<organism evidence="3 4">
    <name type="scientific">Gordonia hydrophobica</name>
    <dbReference type="NCBI Taxonomy" id="40516"/>
    <lineage>
        <taxon>Bacteria</taxon>
        <taxon>Bacillati</taxon>
        <taxon>Actinomycetota</taxon>
        <taxon>Actinomycetes</taxon>
        <taxon>Mycobacteriales</taxon>
        <taxon>Gordoniaceae</taxon>
        <taxon>Gordonia</taxon>
    </lineage>
</organism>
<name>A0ABZ2TZ43_9ACTN</name>
<evidence type="ECO:0000313" key="4">
    <source>
        <dbReference type="Proteomes" id="UP001479933"/>
    </source>
</evidence>
<feature type="compositionally biased region" description="Polar residues" evidence="1">
    <location>
        <begin position="1"/>
        <end position="18"/>
    </location>
</feature>
<keyword evidence="2" id="KW-1133">Transmembrane helix</keyword>
<dbReference type="EMBL" id="CP136137">
    <property type="protein sequence ID" value="WYY06681.1"/>
    <property type="molecule type" value="Genomic_DNA"/>
</dbReference>
<gene>
    <name evidence="3" type="ORF">RVF87_16695</name>
</gene>
<evidence type="ECO:0000256" key="1">
    <source>
        <dbReference type="SAM" id="MobiDB-lite"/>
    </source>
</evidence>
<feature type="transmembrane region" description="Helical" evidence="2">
    <location>
        <begin position="34"/>
        <end position="54"/>
    </location>
</feature>
<sequence length="181" mass="19379">MTVTLSSERIDTPNTSESARLEPSSTRRRVGRSVAGLAAAIAVAVAYVGVAAPATAAPGIPGVTAHQVASAPYSALFTMGVQVYERVQYIPEPGSRYRTMIMKRLYRPTDGKRGSARYAFLGDRLPSSFLVAEQPNSHGLPVGLAVPLLRGKSQTNWKAIATLTGRVGEIRSIGWVHRYLG</sequence>
<proteinExistence type="predicted"/>
<evidence type="ECO:0000256" key="2">
    <source>
        <dbReference type="SAM" id="Phobius"/>
    </source>
</evidence>
<accession>A0ABZ2TZ43</accession>
<dbReference type="Proteomes" id="UP001479933">
    <property type="component" value="Chromosome"/>
</dbReference>
<evidence type="ECO:0000313" key="3">
    <source>
        <dbReference type="EMBL" id="WYY06681.1"/>
    </source>
</evidence>
<keyword evidence="4" id="KW-1185">Reference proteome</keyword>
<reference evidence="3 4" key="1">
    <citation type="journal article" date="2023" name="Virus Evol.">
        <title>Computational host range prediction-The good, the bad, and the ugly.</title>
        <authorList>
            <person name="Howell A.A."/>
            <person name="Versoza C.J."/>
            <person name="Pfeifer S.P."/>
        </authorList>
    </citation>
    <scope>NUCLEOTIDE SEQUENCE [LARGE SCALE GENOMIC DNA]</scope>
    <source>
        <strain evidence="3 4">1610/1b</strain>
    </source>
</reference>
<protein>
    <submittedName>
        <fullName evidence="3">Uncharacterized protein</fullName>
    </submittedName>
</protein>